<organism evidence="1 2">
    <name type="scientific">Trichoderma gamsii</name>
    <dbReference type="NCBI Taxonomy" id="398673"/>
    <lineage>
        <taxon>Eukaryota</taxon>
        <taxon>Fungi</taxon>
        <taxon>Dikarya</taxon>
        <taxon>Ascomycota</taxon>
        <taxon>Pezizomycotina</taxon>
        <taxon>Sordariomycetes</taxon>
        <taxon>Hypocreomycetidae</taxon>
        <taxon>Hypocreales</taxon>
        <taxon>Hypocreaceae</taxon>
        <taxon>Trichoderma</taxon>
    </lineage>
</organism>
<dbReference type="InterPro" id="IPR011990">
    <property type="entry name" value="TPR-like_helical_dom_sf"/>
</dbReference>
<evidence type="ECO:0000313" key="2">
    <source>
        <dbReference type="Proteomes" id="UP000236546"/>
    </source>
</evidence>
<accession>A0A2K0TDG0</accession>
<proteinExistence type="predicted"/>
<evidence type="ECO:0008006" key="3">
    <source>
        <dbReference type="Google" id="ProtNLM"/>
    </source>
</evidence>
<evidence type="ECO:0000313" key="1">
    <source>
        <dbReference type="EMBL" id="PNP43563.1"/>
    </source>
</evidence>
<sequence>MASLMSQLVPLTEDQSIEELNLALDSQRDLRHSIDPSGPDFGAFLDYEGQISYLKYKKTDDLKNLDEALRVTRAALETNTAPGYKLGVIQCRLAGYLTLMMADTGNQQYAKEALTYGRLALKSLDIACEQWWAAITNLSELFQDLGPSSIVLEELDEVIEIYLTGLDMARRRTNYSSRYFGGLSALLGLRYKQTHSPQDLEKSIDYGYEAIDMIKFADTVTGEYDWLSAILLQNYQSTHSSSSLSEALRISYDDPGSNSEARRATRVNSGAFCNRGIILSELSKRCRDRDPTEALKLLDEAIFNGNSAIALLKPEDDHYPHVLNMMGAWHAERMQVANNPEFGEEGIRVLKRALALRPRDHPEYARVLGNLAHIRQVQFQILQDRAIKEVF</sequence>
<reference evidence="1 2" key="1">
    <citation type="submission" date="2017-02" db="EMBL/GenBank/DDBJ databases">
        <title>Genomes of Trichoderma spp. with biocontrol activity.</title>
        <authorList>
            <person name="Gardiner D."/>
            <person name="Kazan K."/>
            <person name="Vos C."/>
            <person name="Harvey P."/>
        </authorList>
    </citation>
    <scope>NUCLEOTIDE SEQUENCE [LARGE SCALE GENOMIC DNA]</scope>
    <source>
        <strain evidence="1 2">A5MH</strain>
    </source>
</reference>
<name>A0A2K0TDG0_9HYPO</name>
<dbReference type="EMBL" id="MTYH01000037">
    <property type="protein sequence ID" value="PNP43563.1"/>
    <property type="molecule type" value="Genomic_DNA"/>
</dbReference>
<dbReference type="Proteomes" id="UP000236546">
    <property type="component" value="Unassembled WGS sequence"/>
</dbReference>
<gene>
    <name evidence="1" type="ORF">TGAMA5MH_04535</name>
</gene>
<dbReference type="Gene3D" id="1.25.40.10">
    <property type="entry name" value="Tetratricopeptide repeat domain"/>
    <property type="match status" value="1"/>
</dbReference>
<dbReference type="OrthoDB" id="9991317at2759"/>
<dbReference type="AlphaFoldDB" id="A0A2K0TDG0"/>
<comment type="caution">
    <text evidence="1">The sequence shown here is derived from an EMBL/GenBank/DDBJ whole genome shotgun (WGS) entry which is preliminary data.</text>
</comment>
<protein>
    <recommendedName>
        <fullName evidence="3">MalT-like TPR region domain-containing protein</fullName>
    </recommendedName>
</protein>